<evidence type="ECO:0000259" key="2">
    <source>
        <dbReference type="Pfam" id="PF20651"/>
    </source>
</evidence>
<dbReference type="EMBL" id="CAJPIN010017109">
    <property type="protein sequence ID" value="CAG2061745.1"/>
    <property type="molecule type" value="Genomic_DNA"/>
</dbReference>
<dbReference type="InterPro" id="IPR048359">
    <property type="entry name" value="EXOC6_Sec15_N"/>
</dbReference>
<evidence type="ECO:0000313" key="3">
    <source>
        <dbReference type="EMBL" id="CAG2061745.1"/>
    </source>
</evidence>
<dbReference type="InterPro" id="IPR007225">
    <property type="entry name" value="EXOC6/Sec15"/>
</dbReference>
<evidence type="ECO:0000313" key="4">
    <source>
        <dbReference type="Proteomes" id="UP001153148"/>
    </source>
</evidence>
<dbReference type="PANTHER" id="PTHR12702">
    <property type="entry name" value="SEC15"/>
    <property type="match status" value="1"/>
</dbReference>
<feature type="domain" description="Exocyst complex component EXOC6/Sec15 N-terminal" evidence="2">
    <location>
        <begin position="1"/>
        <end position="39"/>
    </location>
</feature>
<reference evidence="3" key="1">
    <citation type="submission" date="2021-03" db="EMBL/GenBank/DDBJ databases">
        <authorList>
            <person name="Tran Van P."/>
        </authorList>
    </citation>
    <scope>NUCLEOTIDE SEQUENCE</scope>
</reference>
<evidence type="ECO:0000256" key="1">
    <source>
        <dbReference type="SAM" id="MobiDB-lite"/>
    </source>
</evidence>
<name>A0ABN7P8C3_TIMPD</name>
<keyword evidence="4" id="KW-1185">Reference proteome</keyword>
<feature type="non-terminal residue" evidence="3">
    <location>
        <position position="260"/>
    </location>
</feature>
<dbReference type="InterPro" id="IPR042045">
    <property type="entry name" value="EXOC6/Sec15_C_dom1"/>
</dbReference>
<comment type="caution">
    <text evidence="3">The sequence shown here is derived from an EMBL/GenBank/DDBJ whole genome shotgun (WGS) entry which is preliminary data.</text>
</comment>
<dbReference type="Proteomes" id="UP001153148">
    <property type="component" value="Unassembled WGS sequence"/>
</dbReference>
<organism evidence="3 4">
    <name type="scientific">Timema podura</name>
    <name type="common">Walking stick</name>
    <dbReference type="NCBI Taxonomy" id="61482"/>
    <lineage>
        <taxon>Eukaryota</taxon>
        <taxon>Metazoa</taxon>
        <taxon>Ecdysozoa</taxon>
        <taxon>Arthropoda</taxon>
        <taxon>Hexapoda</taxon>
        <taxon>Insecta</taxon>
        <taxon>Pterygota</taxon>
        <taxon>Neoptera</taxon>
        <taxon>Polyneoptera</taxon>
        <taxon>Phasmatodea</taxon>
        <taxon>Timematodea</taxon>
        <taxon>Timematoidea</taxon>
        <taxon>Timematidae</taxon>
        <taxon>Timema</taxon>
    </lineage>
</organism>
<accession>A0ABN7P8C3</accession>
<dbReference type="PANTHER" id="PTHR12702:SF0">
    <property type="entry name" value="EXOCYST COMPLEX COMPONENT 6"/>
    <property type="match status" value="1"/>
</dbReference>
<gene>
    <name evidence="3" type="ORF">TPAB3V08_LOCUS8698</name>
</gene>
<sequence length="260" mass="30246">MKENIPKLRENIKEASMSDLKDFLENIRKFSPKIGEVAMRHTAEHLRSDLGVVGKKKRQAPAPPNPFTGEIDYEPPAESTYDAEEDLSAQDLIDFSPVYRCLHIYSVLGSRETFETYYRKQRKKQARLVLQPPTNMHETIAGYRAYIHGIVGFFVVEDHVLNTGNGLVNRTYLDEVWNMALSKIVNALRTHSAYCTDATLMLKIKNLIMLFNTTLRNYGYSVNQLFDLLHEIREHYNEVLMQRWVQVFREILDEESYLPI</sequence>
<dbReference type="Pfam" id="PF20651">
    <property type="entry name" value="EXOC6_Sec15_N"/>
    <property type="match status" value="1"/>
</dbReference>
<protein>
    <recommendedName>
        <fullName evidence="2">Exocyst complex component EXOC6/Sec15 N-terminal domain-containing protein</fullName>
    </recommendedName>
</protein>
<dbReference type="Gene3D" id="1.10.357.30">
    <property type="entry name" value="Exocyst complex subunit Sec15 C-terminal domain, N-terminal subdomain"/>
    <property type="match status" value="1"/>
</dbReference>
<feature type="region of interest" description="Disordered" evidence="1">
    <location>
        <begin position="54"/>
        <end position="74"/>
    </location>
</feature>
<proteinExistence type="predicted"/>